<keyword evidence="1" id="KW-0560">Oxidoreductase</keyword>
<dbReference type="PANTHER" id="PTHR37285:SF6">
    <property type="entry name" value="BIOSYNTHESIS PROTEIN, PUTATIVE (AFU_ORTHOLOGUE AFUA_5G02660)-RELATED"/>
    <property type="match status" value="1"/>
</dbReference>
<dbReference type="SUPFAM" id="SSF51197">
    <property type="entry name" value="Clavaminate synthase-like"/>
    <property type="match status" value="1"/>
</dbReference>
<evidence type="ECO:0000313" key="4">
    <source>
        <dbReference type="Proteomes" id="UP000799750"/>
    </source>
</evidence>
<protein>
    <submittedName>
        <fullName evidence="3">Clavaminate synthase-like protein</fullName>
    </submittedName>
</protein>
<dbReference type="Proteomes" id="UP000799750">
    <property type="component" value="Unassembled WGS sequence"/>
</dbReference>
<dbReference type="EMBL" id="MU004200">
    <property type="protein sequence ID" value="KAF2488791.1"/>
    <property type="molecule type" value="Genomic_DNA"/>
</dbReference>
<gene>
    <name evidence="3" type="ORF">BU16DRAFT_519690</name>
</gene>
<dbReference type="InterPro" id="IPR042098">
    <property type="entry name" value="TauD-like_sf"/>
</dbReference>
<dbReference type="Gene3D" id="3.60.130.10">
    <property type="entry name" value="Clavaminate synthase-like"/>
    <property type="match status" value="1"/>
</dbReference>
<accession>A0A6A6Q9M5</accession>
<evidence type="ECO:0000313" key="3">
    <source>
        <dbReference type="EMBL" id="KAF2488791.1"/>
    </source>
</evidence>
<proteinExistence type="predicted"/>
<dbReference type="Pfam" id="PF02668">
    <property type="entry name" value="TauD"/>
    <property type="match status" value="1"/>
</dbReference>
<feature type="domain" description="TauD/TfdA-like" evidence="2">
    <location>
        <begin position="513"/>
        <end position="667"/>
    </location>
</feature>
<dbReference type="Pfam" id="PF05141">
    <property type="entry name" value="DIT1_PvcA"/>
    <property type="match status" value="1"/>
</dbReference>
<dbReference type="InterPro" id="IPR007817">
    <property type="entry name" value="Isocyanide_synthase_DIT1"/>
</dbReference>
<dbReference type="PANTHER" id="PTHR37285">
    <property type="entry name" value="SPORE WALL MATURATION PROTEIN DIT1"/>
    <property type="match status" value="1"/>
</dbReference>
<evidence type="ECO:0000256" key="1">
    <source>
        <dbReference type="ARBA" id="ARBA00023002"/>
    </source>
</evidence>
<name>A0A6A6Q9M5_9PEZI</name>
<evidence type="ECO:0000259" key="2">
    <source>
        <dbReference type="Pfam" id="PF02668"/>
    </source>
</evidence>
<dbReference type="GO" id="GO:0016491">
    <property type="term" value="F:oxidoreductase activity"/>
    <property type="evidence" value="ECO:0007669"/>
    <property type="project" value="UniProtKB-KW"/>
</dbReference>
<dbReference type="InterPro" id="IPR003819">
    <property type="entry name" value="TauD/TfdA-like"/>
</dbReference>
<sequence>MSIHKATIDHVPSAPSFKSIGLLPTPNISAPGTPSLAEATITLDLDSPSAKLALRILEIIQQYGQNSNSSEIPWAGKAKFLPFVEKYVKNNEPVRMVLPAFPFKSPNRVDKVLGSLPDLGEELALMHLNGLCESIREVYEHGATVAITSDGLVYNDLMGVEDSVVWEYSAAVRDIIKAKNLTHLTTLRVVDILGTHEDTNADLTREEYLAHAGCYRRELMAKFGPVDFNSRDAVKSDKDICMTYKGYIKFLTKDLANSRLAKLMVDEKSPNKRFKRAIEELALKMIFRGKAFAAAISSKCANHVRLSIHPSIGETKLTIPLIPPPDGGQIMTPWHSSIAVGLDGSFRTVHADEVRDTHELMYRDRRPYYYREKSRLYDFGTTNVKFEYLYPCGLIIHGIPDASGAKPSFRDVDAKKIRRLAEMQALVVLRGFAETTNRELFISRAHELGEVQPWTFGILQEVKDSGRKDKLGNNVTSSEALAMHYDGVFKFVTQKDGNGNDMLDADGKEIKVQKPPKFQYFTCIATAPKGTGHTLFASSRLFFKHLPPPYTLARLEAVRWRMVTDGFWDSNLSNLPLVVRHPVHGTPCVRWHEPWPASNTKFSACAITIENDSQKISDVVNALLYDRRVTLRFEWEQGDILVSDNTAMLHTRTAYAGDSCKREMWRIHFD</sequence>
<dbReference type="OrthoDB" id="429813at2759"/>
<reference evidence="3" key="1">
    <citation type="journal article" date="2020" name="Stud. Mycol.">
        <title>101 Dothideomycetes genomes: a test case for predicting lifestyles and emergence of pathogens.</title>
        <authorList>
            <person name="Haridas S."/>
            <person name="Albert R."/>
            <person name="Binder M."/>
            <person name="Bloem J."/>
            <person name="Labutti K."/>
            <person name="Salamov A."/>
            <person name="Andreopoulos B."/>
            <person name="Baker S."/>
            <person name="Barry K."/>
            <person name="Bills G."/>
            <person name="Bluhm B."/>
            <person name="Cannon C."/>
            <person name="Castanera R."/>
            <person name="Culley D."/>
            <person name="Daum C."/>
            <person name="Ezra D."/>
            <person name="Gonzalez J."/>
            <person name="Henrissat B."/>
            <person name="Kuo A."/>
            <person name="Liang C."/>
            <person name="Lipzen A."/>
            <person name="Lutzoni F."/>
            <person name="Magnuson J."/>
            <person name="Mondo S."/>
            <person name="Nolan M."/>
            <person name="Ohm R."/>
            <person name="Pangilinan J."/>
            <person name="Park H.-J."/>
            <person name="Ramirez L."/>
            <person name="Alfaro M."/>
            <person name="Sun H."/>
            <person name="Tritt A."/>
            <person name="Yoshinaga Y."/>
            <person name="Zwiers L.-H."/>
            <person name="Turgeon B."/>
            <person name="Goodwin S."/>
            <person name="Spatafora J."/>
            <person name="Crous P."/>
            <person name="Grigoriev I."/>
        </authorList>
    </citation>
    <scope>NUCLEOTIDE SEQUENCE</scope>
    <source>
        <strain evidence="3">CBS 269.34</strain>
    </source>
</reference>
<keyword evidence="4" id="KW-1185">Reference proteome</keyword>
<organism evidence="3 4">
    <name type="scientific">Lophium mytilinum</name>
    <dbReference type="NCBI Taxonomy" id="390894"/>
    <lineage>
        <taxon>Eukaryota</taxon>
        <taxon>Fungi</taxon>
        <taxon>Dikarya</taxon>
        <taxon>Ascomycota</taxon>
        <taxon>Pezizomycotina</taxon>
        <taxon>Dothideomycetes</taxon>
        <taxon>Pleosporomycetidae</taxon>
        <taxon>Mytilinidiales</taxon>
        <taxon>Mytilinidiaceae</taxon>
        <taxon>Lophium</taxon>
    </lineage>
</organism>
<dbReference type="AlphaFoldDB" id="A0A6A6Q9M5"/>